<reference evidence="1" key="1">
    <citation type="journal article" date="2014" name="Nat. Genet.">
        <title>Genome and transcriptome of the porcine whipworm Trichuris suis.</title>
        <authorList>
            <person name="Jex A.R."/>
            <person name="Nejsum P."/>
            <person name="Schwarz E.M."/>
            <person name="Hu L."/>
            <person name="Young N.D."/>
            <person name="Hall R.S."/>
            <person name="Korhonen P.K."/>
            <person name="Liao S."/>
            <person name="Thamsborg S."/>
            <person name="Xia J."/>
            <person name="Xu P."/>
            <person name="Wang S."/>
            <person name="Scheerlinck J.P."/>
            <person name="Hofmann A."/>
            <person name="Sternberg P.W."/>
            <person name="Wang J."/>
            <person name="Gasser R.B."/>
        </authorList>
    </citation>
    <scope>NUCLEOTIDE SEQUENCE [LARGE SCALE GENOMIC DNA]</scope>
    <source>
        <strain evidence="1">DCEP-RM93F</strain>
    </source>
</reference>
<organism evidence="1">
    <name type="scientific">Trichuris suis</name>
    <name type="common">pig whipworm</name>
    <dbReference type="NCBI Taxonomy" id="68888"/>
    <lineage>
        <taxon>Eukaryota</taxon>
        <taxon>Metazoa</taxon>
        <taxon>Ecdysozoa</taxon>
        <taxon>Nematoda</taxon>
        <taxon>Enoplea</taxon>
        <taxon>Dorylaimia</taxon>
        <taxon>Trichinellida</taxon>
        <taxon>Trichuridae</taxon>
        <taxon>Trichuris</taxon>
    </lineage>
</organism>
<gene>
    <name evidence="1" type="ORF">M514_19632</name>
</gene>
<sequence>MDAFEEILGNAVPQNIICVKPDPFYFLYEAARRKFHRPSDLNRPLRFYRPLGSSNRPLGGGRYRPACTNRLYEDIPDRKRAIPRRKEIVDEDYLTSGQKALCLAIVPHVLSPVTAKILEIEFLKGQLSEYGEIISKLQS</sequence>
<dbReference type="AlphaFoldDB" id="A0A085NFA4"/>
<proteinExistence type="predicted"/>
<evidence type="ECO:0000313" key="1">
    <source>
        <dbReference type="EMBL" id="KFD68150.1"/>
    </source>
</evidence>
<dbReference type="EMBL" id="KL367507">
    <property type="protein sequence ID" value="KFD68150.1"/>
    <property type="molecule type" value="Genomic_DNA"/>
</dbReference>
<dbReference type="Proteomes" id="UP000030758">
    <property type="component" value="Unassembled WGS sequence"/>
</dbReference>
<protein>
    <submittedName>
        <fullName evidence="1">Uncharacterized protein</fullName>
    </submittedName>
</protein>
<name>A0A085NFA4_9BILA</name>
<accession>A0A085NFA4</accession>